<keyword evidence="4 6" id="KW-0472">Membrane</keyword>
<dbReference type="EMBL" id="JAJSOF020000013">
    <property type="protein sequence ID" value="KAJ4442702.1"/>
    <property type="molecule type" value="Genomic_DNA"/>
</dbReference>
<evidence type="ECO:0000256" key="3">
    <source>
        <dbReference type="ARBA" id="ARBA00022989"/>
    </source>
</evidence>
<proteinExistence type="predicted"/>
<reference evidence="8 9" key="1">
    <citation type="journal article" date="2022" name="Allergy">
        <title>Genome assembly and annotation of Periplaneta americana reveal a comprehensive cockroach allergen profile.</title>
        <authorList>
            <person name="Wang L."/>
            <person name="Xiong Q."/>
            <person name="Saelim N."/>
            <person name="Wang L."/>
            <person name="Nong W."/>
            <person name="Wan A.T."/>
            <person name="Shi M."/>
            <person name="Liu X."/>
            <person name="Cao Q."/>
            <person name="Hui J.H.L."/>
            <person name="Sookrung N."/>
            <person name="Leung T.F."/>
            <person name="Tungtrongchitr A."/>
            <person name="Tsui S.K.W."/>
        </authorList>
    </citation>
    <scope>NUCLEOTIDE SEQUENCE [LARGE SCALE GENOMIC DNA]</scope>
    <source>
        <strain evidence="8">PWHHKU_190912</strain>
    </source>
</reference>
<comment type="subcellular location">
    <subcellularLocation>
        <location evidence="1">Membrane</location>
        <topology evidence="1">Multi-pass membrane protein</topology>
    </subcellularLocation>
</comment>
<feature type="transmembrane region" description="Helical" evidence="6">
    <location>
        <begin position="130"/>
        <end position="158"/>
    </location>
</feature>
<keyword evidence="7" id="KW-0732">Signal</keyword>
<name>A0ABQ8T9Z3_PERAM</name>
<evidence type="ECO:0000256" key="6">
    <source>
        <dbReference type="SAM" id="Phobius"/>
    </source>
</evidence>
<dbReference type="PANTHER" id="PTHR45902">
    <property type="entry name" value="LATROPHILIN RECEPTOR-LIKE PROTEIN A"/>
    <property type="match status" value="1"/>
</dbReference>
<evidence type="ECO:0000313" key="8">
    <source>
        <dbReference type="EMBL" id="KAJ4442702.1"/>
    </source>
</evidence>
<dbReference type="PANTHER" id="PTHR45902:SF2">
    <property type="entry name" value="G-PROTEIN COUPLED RECEPTORS FAMILY 2 PROFILE 2 DOMAIN-CONTAINING PROTEIN"/>
    <property type="match status" value="1"/>
</dbReference>
<evidence type="ECO:0000256" key="7">
    <source>
        <dbReference type="SAM" id="SignalP"/>
    </source>
</evidence>
<keyword evidence="3 6" id="KW-1133">Transmembrane helix</keyword>
<dbReference type="Gene3D" id="1.20.1070.10">
    <property type="entry name" value="Rhodopsin 7-helix transmembrane proteins"/>
    <property type="match status" value="1"/>
</dbReference>
<comment type="caution">
    <text evidence="8">The sequence shown here is derived from an EMBL/GenBank/DDBJ whole genome shotgun (WGS) entry which is preliminary data.</text>
</comment>
<evidence type="ECO:0000256" key="2">
    <source>
        <dbReference type="ARBA" id="ARBA00022692"/>
    </source>
</evidence>
<evidence type="ECO:0008006" key="10">
    <source>
        <dbReference type="Google" id="ProtNLM"/>
    </source>
</evidence>
<dbReference type="Proteomes" id="UP001148838">
    <property type="component" value="Unassembled WGS sequence"/>
</dbReference>
<evidence type="ECO:0000256" key="4">
    <source>
        <dbReference type="ARBA" id="ARBA00023136"/>
    </source>
</evidence>
<organism evidence="8 9">
    <name type="scientific">Periplaneta americana</name>
    <name type="common">American cockroach</name>
    <name type="synonym">Blatta americana</name>
    <dbReference type="NCBI Taxonomy" id="6978"/>
    <lineage>
        <taxon>Eukaryota</taxon>
        <taxon>Metazoa</taxon>
        <taxon>Ecdysozoa</taxon>
        <taxon>Arthropoda</taxon>
        <taxon>Hexapoda</taxon>
        <taxon>Insecta</taxon>
        <taxon>Pterygota</taxon>
        <taxon>Neoptera</taxon>
        <taxon>Polyneoptera</taxon>
        <taxon>Dictyoptera</taxon>
        <taxon>Blattodea</taxon>
        <taxon>Blattoidea</taxon>
        <taxon>Blattidae</taxon>
        <taxon>Blattinae</taxon>
        <taxon>Periplaneta</taxon>
    </lineage>
</organism>
<keyword evidence="2 6" id="KW-0812">Transmembrane</keyword>
<sequence>MRTNFWRYSLLAWGAPLLLLGEAVALQLRQKGGNLLDTASLRSTNCWFLDRDAFVAGFVAPVGVLLVVVALLLARGAAMARLTAGLQVERRARERMRRRRRLQLCLFIKVTLLLSTVATLGALSKLTGINAFWVAFNVAHGLQGIAVALCVTCNCRVLKIYTRTLRRRGSNGKTRLRPPGVPPSPPAYSYSHGSPAPTPCSKTIRTMSDGRLARISVAI</sequence>
<gene>
    <name evidence="8" type="ORF">ANN_04291</name>
</gene>
<feature type="chain" id="PRO_5045317434" description="G-protein coupled receptors family 2 profile 2 domain-containing protein" evidence="7">
    <location>
        <begin position="26"/>
        <end position="219"/>
    </location>
</feature>
<evidence type="ECO:0000313" key="9">
    <source>
        <dbReference type="Proteomes" id="UP001148838"/>
    </source>
</evidence>
<evidence type="ECO:0000256" key="5">
    <source>
        <dbReference type="SAM" id="MobiDB-lite"/>
    </source>
</evidence>
<keyword evidence="9" id="KW-1185">Reference proteome</keyword>
<dbReference type="InterPro" id="IPR053231">
    <property type="entry name" value="GPCR_LN-TM7"/>
</dbReference>
<accession>A0ABQ8T9Z3</accession>
<feature type="region of interest" description="Disordered" evidence="5">
    <location>
        <begin position="169"/>
        <end position="200"/>
    </location>
</feature>
<dbReference type="InterPro" id="IPR000832">
    <property type="entry name" value="GPCR_2_secretin-like"/>
</dbReference>
<feature type="transmembrane region" description="Helical" evidence="6">
    <location>
        <begin position="53"/>
        <end position="74"/>
    </location>
</feature>
<feature type="transmembrane region" description="Helical" evidence="6">
    <location>
        <begin position="104"/>
        <end position="124"/>
    </location>
</feature>
<dbReference type="Pfam" id="PF00002">
    <property type="entry name" value="7tm_2"/>
    <property type="match status" value="1"/>
</dbReference>
<evidence type="ECO:0000256" key="1">
    <source>
        <dbReference type="ARBA" id="ARBA00004141"/>
    </source>
</evidence>
<protein>
    <recommendedName>
        <fullName evidence="10">G-protein coupled receptors family 2 profile 2 domain-containing protein</fullName>
    </recommendedName>
</protein>
<feature type="signal peptide" evidence="7">
    <location>
        <begin position="1"/>
        <end position="25"/>
    </location>
</feature>